<organism evidence="1 2">
    <name type="scientific">Microvirga terrae</name>
    <dbReference type="NCBI Taxonomy" id="2740529"/>
    <lineage>
        <taxon>Bacteria</taxon>
        <taxon>Pseudomonadati</taxon>
        <taxon>Pseudomonadota</taxon>
        <taxon>Alphaproteobacteria</taxon>
        <taxon>Hyphomicrobiales</taxon>
        <taxon>Methylobacteriaceae</taxon>
        <taxon>Microvirga</taxon>
    </lineage>
</organism>
<proteinExistence type="predicted"/>
<dbReference type="Proteomes" id="UP001017257">
    <property type="component" value="Chromosome"/>
</dbReference>
<gene>
    <name evidence="1" type="ORF">HPT29_005305</name>
</gene>
<protein>
    <submittedName>
        <fullName evidence="1">Uncharacterized protein</fullName>
    </submittedName>
</protein>
<name>A0ABY5RUS0_9HYPH</name>
<evidence type="ECO:0000313" key="1">
    <source>
        <dbReference type="EMBL" id="UVF20552.1"/>
    </source>
</evidence>
<dbReference type="EMBL" id="CP102845">
    <property type="protein sequence ID" value="UVF20552.1"/>
    <property type="molecule type" value="Genomic_DNA"/>
</dbReference>
<sequence length="181" mass="20837">MFRPPMKCVDYTLPDYPSLIFRSSIQPSDQQRQSYEVTISAEGPNRDRDDWQYDFERWCRGHGRVVERKRPNRNGTTRIASFEGTPALVAFIVDWIGLEWLERAMHGSVGIQAPTDVSAVFVQLQELLSLTHKIDARTRIADFRFWAAARATLGLDVPSTELKTGNWDHLFDQDQPNAVRE</sequence>
<accession>A0ABY5RUS0</accession>
<reference evidence="1" key="1">
    <citation type="submission" date="2022-08" db="EMBL/GenBank/DDBJ databases">
        <title>Microvirga terrae sp. nov., isolated from soil.</title>
        <authorList>
            <person name="Kim K.H."/>
            <person name="Seo Y.L."/>
            <person name="Kim J.M."/>
            <person name="Lee J.K."/>
            <person name="Han D.M."/>
            <person name="Jeon C.O."/>
        </authorList>
    </citation>
    <scope>NUCLEOTIDE SEQUENCE</scope>
    <source>
        <strain evidence="1">R24</strain>
    </source>
</reference>
<dbReference type="RefSeq" id="WP_259060491.1">
    <property type="nucleotide sequence ID" value="NZ_CP102845.1"/>
</dbReference>
<keyword evidence="2" id="KW-1185">Reference proteome</keyword>
<evidence type="ECO:0000313" key="2">
    <source>
        <dbReference type="Proteomes" id="UP001017257"/>
    </source>
</evidence>